<evidence type="ECO:0000259" key="2">
    <source>
        <dbReference type="Pfam" id="PF09994"/>
    </source>
</evidence>
<accession>W1IYA0</accession>
<dbReference type="InterPro" id="IPR054388">
    <property type="entry name" value="Tle1-like_C"/>
</dbReference>
<dbReference type="AlphaFoldDB" id="W1IYA0"/>
<evidence type="ECO:0000259" key="3">
    <source>
        <dbReference type="Pfam" id="PF22137"/>
    </source>
</evidence>
<evidence type="ECO:0000313" key="4">
    <source>
        <dbReference type="EMBL" id="CDL82205.1"/>
    </source>
</evidence>
<reference evidence="4" key="1">
    <citation type="submission" date="2013-11" db="EMBL/GenBank/DDBJ databases">
        <title>Draft genome sequence and annotation of the entomopathogenic bacteria, Xenorhabdus cabanillasi strain JM26 and Xenorhabdus szentirmai strain DSM 16338.</title>
        <authorList>
            <person name="Gualtieri M."/>
            <person name="Ogier J.C."/>
            <person name="Pages S."/>
            <person name="Givaudan A."/>
            <person name="Gaudriault S."/>
        </authorList>
    </citation>
    <scope>NUCLEOTIDE SEQUENCE [LARGE SCALE GENOMIC DNA]</scope>
    <source>
        <strain evidence="4">DSM 16338</strain>
    </source>
</reference>
<feature type="domain" description="T6SS Phospholipase effector Tle1-like catalytic" evidence="2">
    <location>
        <begin position="60"/>
        <end position="237"/>
    </location>
</feature>
<feature type="domain" description="T6SS Phospholipase effector Tle1-like C-terminal" evidence="3">
    <location>
        <begin position="414"/>
        <end position="751"/>
    </location>
</feature>
<dbReference type="PANTHER" id="PTHR33840">
    <property type="match status" value="1"/>
</dbReference>
<dbReference type="STRING" id="1427518.XSR1_20036"/>
<keyword evidence="5" id="KW-1185">Reference proteome</keyword>
<gene>
    <name evidence="4" type="ORF">XSR1_20036</name>
</gene>
<dbReference type="PANTHER" id="PTHR33840:SF1">
    <property type="entry name" value="TLE1 PHOSPHOLIPASE DOMAIN-CONTAINING PROTEIN"/>
    <property type="match status" value="1"/>
</dbReference>
<feature type="compositionally biased region" description="Basic and acidic residues" evidence="1">
    <location>
        <begin position="490"/>
        <end position="515"/>
    </location>
</feature>
<organism evidence="4 5">
    <name type="scientific">Xenorhabdus szentirmaii DSM 16338</name>
    <dbReference type="NCBI Taxonomy" id="1427518"/>
    <lineage>
        <taxon>Bacteria</taxon>
        <taxon>Pseudomonadati</taxon>
        <taxon>Pseudomonadota</taxon>
        <taxon>Gammaproteobacteria</taxon>
        <taxon>Enterobacterales</taxon>
        <taxon>Morganellaceae</taxon>
        <taxon>Xenorhabdus</taxon>
    </lineage>
</organism>
<dbReference type="Pfam" id="PF09994">
    <property type="entry name" value="T6SS_Tle1-like_cat"/>
    <property type="match status" value="2"/>
</dbReference>
<evidence type="ECO:0008006" key="6">
    <source>
        <dbReference type="Google" id="ProtNLM"/>
    </source>
</evidence>
<dbReference type="InterPro" id="IPR018712">
    <property type="entry name" value="Tle1-like_cat"/>
</dbReference>
<proteinExistence type="predicted"/>
<sequence>MSEIKADRVFAPPPFPEGGRLNLTHAQLVGNYRRRNKENWAYQKSDKKKQLACVKTLHISLFFDGTNNNKDNDKSTKPRHPTNIAKLFDTSYIDQKEYFAYYMPGVGTPFPEIREFQYSSEGLKYATGGENRINWAIMMLCRALLNALRMPDYTDDDYRGFVDSMSTNWLMDNGYERRQSTLENIIKSKQLLEKIATTRPKILGMKLFIYGFSRGAAEARAFVSWLSQLTDITKDKHNPTLFGLPISIEFLGVLDTVPSVGIVHLVPSFTGHMDWANGTQQLPNETQYPNFVRCCRHFVAAHEQRLCFPVDSVRRPNNKETQTSHYPENTVEIVYPGMHSDVGGGYPVNDQGKSRESDDEILSQIVLHDMYLAAFMAGAPLKVSPILENVVNSSPLIYLMSEANLDEFTVNDALVGRFNSWRKTLGISHTTQANNDDYTPVNINRRLEEVIKDQMGWMTAWRINRYAQGHYQQQPFFRSAEEWDKDTIDQEKEKREAENKAVNKAVSKRDDDKAQNRPVSAQYPAGKPLFESKRDKTQLSEAAAEFRSDYHNHIRNFNDRPLYMVLDVIPKYTMYLLNSDDEEVEYAEMKAAGEKYKKLLFQENGEPSKDKDYRNIVALFDDQVHDSRAWFMHFETGAREPWAGYFLYRMIYFGEQTNKALSPIATAGQLIGIATLVGGVIYTVRQRNALGVVEGIAGTIGVLSIEYQVVDIATGATIPFMPDAEKLLQPTTDAAELLTATRTIARQNQMEDMRQKLTELLINSGGKKLGVAS</sequence>
<name>W1IYA0_9GAMM</name>
<feature type="domain" description="T6SS Phospholipase effector Tle1-like catalytic" evidence="2">
    <location>
        <begin position="239"/>
        <end position="371"/>
    </location>
</feature>
<dbReference type="RefSeq" id="WP_038236356.1">
    <property type="nucleotide sequence ID" value="NZ_CAWLWS010000077.1"/>
</dbReference>
<dbReference type="Pfam" id="PF22137">
    <property type="entry name" value="T6SS_Tle1-like_C"/>
    <property type="match status" value="1"/>
</dbReference>
<dbReference type="Proteomes" id="UP000019202">
    <property type="component" value="Unassembled WGS sequence"/>
</dbReference>
<dbReference type="EMBL" id="CBXF010000077">
    <property type="protein sequence ID" value="CDL82205.1"/>
    <property type="molecule type" value="Genomic_DNA"/>
</dbReference>
<protein>
    <recommendedName>
        <fullName evidence="6">DUF2235 domain-containing protein</fullName>
    </recommendedName>
</protein>
<feature type="region of interest" description="Disordered" evidence="1">
    <location>
        <begin position="490"/>
        <end position="534"/>
    </location>
</feature>
<evidence type="ECO:0000313" key="5">
    <source>
        <dbReference type="Proteomes" id="UP000019202"/>
    </source>
</evidence>
<comment type="caution">
    <text evidence="4">The sequence shown here is derived from an EMBL/GenBank/DDBJ whole genome shotgun (WGS) entry which is preliminary data.</text>
</comment>
<evidence type="ECO:0000256" key="1">
    <source>
        <dbReference type="SAM" id="MobiDB-lite"/>
    </source>
</evidence>
<dbReference type="OrthoDB" id="4378831at2"/>